<keyword evidence="3" id="KW-1185">Reference proteome</keyword>
<evidence type="ECO:0000313" key="3">
    <source>
        <dbReference type="Proteomes" id="UP000600877"/>
    </source>
</evidence>
<feature type="region of interest" description="Disordered" evidence="1">
    <location>
        <begin position="129"/>
        <end position="169"/>
    </location>
</feature>
<organism evidence="2 3">
    <name type="scientific">Vogesella alkaliphila</name>
    <dbReference type="NCBI Taxonomy" id="1193621"/>
    <lineage>
        <taxon>Bacteria</taxon>
        <taxon>Pseudomonadati</taxon>
        <taxon>Pseudomonadota</taxon>
        <taxon>Betaproteobacteria</taxon>
        <taxon>Neisseriales</taxon>
        <taxon>Chromobacteriaceae</taxon>
        <taxon>Vogesella</taxon>
    </lineage>
</organism>
<comment type="caution">
    <text evidence="2">The sequence shown here is derived from an EMBL/GenBank/DDBJ whole genome shotgun (WGS) entry which is preliminary data.</text>
</comment>
<sequence>MPDTRRNKAGARGGADYTALSLIQEGTMKQLIILLGLLATPAMALEVNVASYDELVAAGFSTADAQRIVDAQLTTTFTSSRDLLAIKGITQGDLNRVRASLTINGEPVTTRSGTAPAIPGVRAAIPASKNSTVDLASKGASQGKSGNSQRGGHGNGGGGGNGGGKGKGN</sequence>
<protein>
    <recommendedName>
        <fullName evidence="4">Helix-hairpin-helix domain-containing protein</fullName>
    </recommendedName>
</protein>
<feature type="compositionally biased region" description="Gly residues" evidence="1">
    <location>
        <begin position="149"/>
        <end position="169"/>
    </location>
</feature>
<accession>A0ABQ2YQP3</accession>
<dbReference type="EMBL" id="BMYW01000006">
    <property type="protein sequence ID" value="GGX92186.1"/>
    <property type="molecule type" value="Genomic_DNA"/>
</dbReference>
<reference evidence="3" key="1">
    <citation type="journal article" date="2019" name="Int. J. Syst. Evol. Microbiol.">
        <title>The Global Catalogue of Microorganisms (GCM) 10K type strain sequencing project: providing services to taxonomists for standard genome sequencing and annotation.</title>
        <authorList>
            <consortium name="The Broad Institute Genomics Platform"/>
            <consortium name="The Broad Institute Genome Sequencing Center for Infectious Disease"/>
            <person name="Wu L."/>
            <person name="Ma J."/>
        </authorList>
    </citation>
    <scope>NUCLEOTIDE SEQUENCE [LARGE SCALE GENOMIC DNA]</scope>
    <source>
        <strain evidence="3">KCTC 32041</strain>
    </source>
</reference>
<feature type="compositionally biased region" description="Polar residues" evidence="1">
    <location>
        <begin position="129"/>
        <end position="148"/>
    </location>
</feature>
<dbReference type="Proteomes" id="UP000600877">
    <property type="component" value="Unassembled WGS sequence"/>
</dbReference>
<evidence type="ECO:0000256" key="1">
    <source>
        <dbReference type="SAM" id="MobiDB-lite"/>
    </source>
</evidence>
<gene>
    <name evidence="2" type="ORF">GCM10011290_19900</name>
</gene>
<dbReference type="InterPro" id="IPR010994">
    <property type="entry name" value="RuvA_2-like"/>
</dbReference>
<evidence type="ECO:0008006" key="4">
    <source>
        <dbReference type="Google" id="ProtNLM"/>
    </source>
</evidence>
<proteinExistence type="predicted"/>
<name>A0ABQ2YQP3_9NEIS</name>
<evidence type="ECO:0000313" key="2">
    <source>
        <dbReference type="EMBL" id="GGX92186.1"/>
    </source>
</evidence>
<dbReference type="SUPFAM" id="SSF47781">
    <property type="entry name" value="RuvA domain 2-like"/>
    <property type="match status" value="1"/>
</dbReference>